<evidence type="ECO:0000256" key="4">
    <source>
        <dbReference type="ARBA" id="ARBA00022692"/>
    </source>
</evidence>
<reference evidence="11" key="1">
    <citation type="journal article" date="2019" name="Int. J. Syst. Evol. Microbiol.">
        <title>The Global Catalogue of Microorganisms (GCM) 10K type strain sequencing project: providing services to taxonomists for standard genome sequencing and annotation.</title>
        <authorList>
            <consortium name="The Broad Institute Genomics Platform"/>
            <consortium name="The Broad Institute Genome Sequencing Center for Infectious Disease"/>
            <person name="Wu L."/>
            <person name="Ma J."/>
        </authorList>
    </citation>
    <scope>NUCLEOTIDE SEQUENCE [LARGE SCALE GENOMIC DNA]</scope>
    <source>
        <strain evidence="11">CGMCC 4.7275</strain>
    </source>
</reference>
<evidence type="ECO:0000313" key="10">
    <source>
        <dbReference type="EMBL" id="GGJ89660.1"/>
    </source>
</evidence>
<evidence type="ECO:0000256" key="3">
    <source>
        <dbReference type="ARBA" id="ARBA00022475"/>
    </source>
</evidence>
<evidence type="ECO:0000256" key="7">
    <source>
        <dbReference type="RuleBase" id="RU363032"/>
    </source>
</evidence>
<dbReference type="SUPFAM" id="SSF161098">
    <property type="entry name" value="MetI-like"/>
    <property type="match status" value="1"/>
</dbReference>
<proteinExistence type="inferred from homology"/>
<feature type="transmembrane region" description="Helical" evidence="7">
    <location>
        <begin position="128"/>
        <end position="150"/>
    </location>
</feature>
<dbReference type="PANTHER" id="PTHR43005">
    <property type="entry name" value="BLR7065 PROTEIN"/>
    <property type="match status" value="1"/>
</dbReference>
<keyword evidence="6 7" id="KW-0472">Membrane</keyword>
<evidence type="ECO:0000313" key="11">
    <source>
        <dbReference type="Proteomes" id="UP000660265"/>
    </source>
</evidence>
<name>A0ABQ2E6L7_9ACTN</name>
<dbReference type="InterPro" id="IPR035906">
    <property type="entry name" value="MetI-like_sf"/>
</dbReference>
<feature type="compositionally biased region" description="Low complexity" evidence="8">
    <location>
        <begin position="10"/>
        <end position="40"/>
    </location>
</feature>
<feature type="transmembrane region" description="Helical" evidence="7">
    <location>
        <begin position="162"/>
        <end position="181"/>
    </location>
</feature>
<evidence type="ECO:0000256" key="1">
    <source>
        <dbReference type="ARBA" id="ARBA00004651"/>
    </source>
</evidence>
<keyword evidence="4 7" id="KW-0812">Transmembrane</keyword>
<evidence type="ECO:0000256" key="5">
    <source>
        <dbReference type="ARBA" id="ARBA00022989"/>
    </source>
</evidence>
<comment type="similarity">
    <text evidence="7">Belongs to the binding-protein-dependent transport system permease family.</text>
</comment>
<feature type="transmembrane region" description="Helical" evidence="7">
    <location>
        <begin position="68"/>
        <end position="91"/>
    </location>
</feature>
<feature type="transmembrane region" description="Helical" evidence="7">
    <location>
        <begin position="259"/>
        <end position="277"/>
    </location>
</feature>
<dbReference type="CDD" id="cd06261">
    <property type="entry name" value="TM_PBP2"/>
    <property type="match status" value="1"/>
</dbReference>
<dbReference type="InterPro" id="IPR000515">
    <property type="entry name" value="MetI-like"/>
</dbReference>
<dbReference type="Gene3D" id="1.10.3720.10">
    <property type="entry name" value="MetI-like"/>
    <property type="match status" value="1"/>
</dbReference>
<keyword evidence="11" id="KW-1185">Reference proteome</keyword>
<dbReference type="RefSeq" id="WP_268240586.1">
    <property type="nucleotide sequence ID" value="NZ_BMMV01000005.1"/>
</dbReference>
<dbReference type="EMBL" id="BMMV01000005">
    <property type="protein sequence ID" value="GGJ89660.1"/>
    <property type="molecule type" value="Genomic_DNA"/>
</dbReference>
<feature type="transmembrane region" description="Helical" evidence="7">
    <location>
        <begin position="219"/>
        <end position="238"/>
    </location>
</feature>
<evidence type="ECO:0000256" key="8">
    <source>
        <dbReference type="SAM" id="MobiDB-lite"/>
    </source>
</evidence>
<organism evidence="10 11">
    <name type="scientific">Streptomyces camponoticapitis</name>
    <dbReference type="NCBI Taxonomy" id="1616125"/>
    <lineage>
        <taxon>Bacteria</taxon>
        <taxon>Bacillati</taxon>
        <taxon>Actinomycetota</taxon>
        <taxon>Actinomycetes</taxon>
        <taxon>Kitasatosporales</taxon>
        <taxon>Streptomycetaceae</taxon>
        <taxon>Streptomyces</taxon>
    </lineage>
</organism>
<dbReference type="Proteomes" id="UP000660265">
    <property type="component" value="Unassembled WGS sequence"/>
</dbReference>
<feature type="region of interest" description="Disordered" evidence="8">
    <location>
        <begin position="1"/>
        <end position="54"/>
    </location>
</feature>
<accession>A0ABQ2E6L7</accession>
<comment type="subcellular location">
    <subcellularLocation>
        <location evidence="1 7">Cell membrane</location>
        <topology evidence="1 7">Multi-pass membrane protein</topology>
    </subcellularLocation>
</comment>
<keyword evidence="2 7" id="KW-0813">Transport</keyword>
<evidence type="ECO:0000256" key="6">
    <source>
        <dbReference type="ARBA" id="ARBA00023136"/>
    </source>
</evidence>
<evidence type="ECO:0000256" key="2">
    <source>
        <dbReference type="ARBA" id="ARBA00022448"/>
    </source>
</evidence>
<dbReference type="PROSITE" id="PS50928">
    <property type="entry name" value="ABC_TM1"/>
    <property type="match status" value="1"/>
</dbReference>
<dbReference type="PANTHER" id="PTHR43005:SF1">
    <property type="entry name" value="SPERMIDINE_PUTRESCINE TRANSPORT SYSTEM PERMEASE PROTEIN"/>
    <property type="match status" value="1"/>
</dbReference>
<sequence>MDSSTEADHGAASSDDAAVAGAPEKASAAGPGPGAESEPGAGPGSGAPPPGLGAARSVPRWRRTLRPYLLIVPALLLTGGILYPFGLGLYYTVFDFAASKPQPDPVGLENYRRIFTDSSFWDSAWVTVLYAVGAAAVETVLGVAVALLLHRSTLVGRVLEKVLILPLMIAPVIAAIIWKLMLQPSVGVVNHLLRPFGLGGVQWTDTPTGALLSSIAVDVWVYTPFVAILALAGLRSLPTSPFEAAAVDGGSWWFTFRKLTMPMLWPYVLVAVIFRFMDSLKVFDIIYALTEGGPGDSTVVLQIRAYLEAIRFQRYSFGLSYMIVLWAVVYLAAMVLVRYLGRIQNRAAEVPK</sequence>
<keyword evidence="3" id="KW-1003">Cell membrane</keyword>
<feature type="domain" description="ABC transmembrane type-1" evidence="9">
    <location>
        <begin position="124"/>
        <end position="336"/>
    </location>
</feature>
<comment type="caution">
    <text evidence="10">The sequence shown here is derived from an EMBL/GenBank/DDBJ whole genome shotgun (WGS) entry which is preliminary data.</text>
</comment>
<feature type="transmembrane region" description="Helical" evidence="7">
    <location>
        <begin position="315"/>
        <end position="337"/>
    </location>
</feature>
<protein>
    <submittedName>
        <fullName evidence="10">Transporter</fullName>
    </submittedName>
</protein>
<keyword evidence="5 7" id="KW-1133">Transmembrane helix</keyword>
<evidence type="ECO:0000259" key="9">
    <source>
        <dbReference type="PROSITE" id="PS50928"/>
    </source>
</evidence>
<dbReference type="Pfam" id="PF00528">
    <property type="entry name" value="BPD_transp_1"/>
    <property type="match status" value="1"/>
</dbReference>
<gene>
    <name evidence="10" type="ORF">GCM10011583_21300</name>
</gene>